<dbReference type="SUPFAM" id="SSF51430">
    <property type="entry name" value="NAD(P)-linked oxidoreductase"/>
    <property type="match status" value="1"/>
</dbReference>
<dbReference type="InterPro" id="IPR023210">
    <property type="entry name" value="NADP_OxRdtase_dom"/>
</dbReference>
<protein>
    <submittedName>
        <fullName evidence="2">Aldo/keto reductase</fullName>
    </submittedName>
</protein>
<evidence type="ECO:0000313" key="2">
    <source>
        <dbReference type="EMBL" id="GAA1562698.1"/>
    </source>
</evidence>
<accession>A0ABN2CU17</accession>
<evidence type="ECO:0000313" key="3">
    <source>
        <dbReference type="Proteomes" id="UP001500363"/>
    </source>
</evidence>
<comment type="caution">
    <text evidence="2">The sequence shown here is derived from an EMBL/GenBank/DDBJ whole genome shotgun (WGS) entry which is preliminary data.</text>
</comment>
<dbReference type="PANTHER" id="PTHR43364">
    <property type="entry name" value="NADH-SPECIFIC METHYLGLYOXAL REDUCTASE-RELATED"/>
    <property type="match status" value="1"/>
</dbReference>
<dbReference type="Proteomes" id="UP001500363">
    <property type="component" value="Unassembled WGS sequence"/>
</dbReference>
<evidence type="ECO:0000259" key="1">
    <source>
        <dbReference type="Pfam" id="PF00248"/>
    </source>
</evidence>
<sequence>MNTPQLALGTMYFGTRVDERTAFAILDRYAELGGTLIDTSDNYSFWTSDTGFGGQSEALLGRWLKSNPGVPVRLSTKVGAQPTRVGGFPDHLEGLRGDVVRAAMATSLERLGVDGVDLYWAHVEDPTVPVDELVETFGGLVRDGLTARWGVSNHPSWLLERIRATAEHAGHPQPTAYQQRYSYLQPAGGMAVEGQPIPLGMLAPDGLDFLRRNPSFDGWVYTATLQGRYDRTDRPLDLEYRHPGTERRLTALTRIATARELQPGQVVLAWLTSGTPALTPIVGVSTVNQLEQAVEGASTTLTNDELTALDDA</sequence>
<dbReference type="InterPro" id="IPR036812">
    <property type="entry name" value="NAD(P)_OxRdtase_dom_sf"/>
</dbReference>
<gene>
    <name evidence="2" type="ORF">GCM10009741_80310</name>
</gene>
<organism evidence="2 3">
    <name type="scientific">Kribbella lupini</name>
    <dbReference type="NCBI Taxonomy" id="291602"/>
    <lineage>
        <taxon>Bacteria</taxon>
        <taxon>Bacillati</taxon>
        <taxon>Actinomycetota</taxon>
        <taxon>Actinomycetes</taxon>
        <taxon>Propionibacteriales</taxon>
        <taxon>Kribbellaceae</taxon>
        <taxon>Kribbella</taxon>
    </lineage>
</organism>
<reference evidence="2 3" key="1">
    <citation type="journal article" date="2019" name="Int. J. Syst. Evol. Microbiol.">
        <title>The Global Catalogue of Microorganisms (GCM) 10K type strain sequencing project: providing services to taxonomists for standard genome sequencing and annotation.</title>
        <authorList>
            <consortium name="The Broad Institute Genomics Platform"/>
            <consortium name="The Broad Institute Genome Sequencing Center for Infectious Disease"/>
            <person name="Wu L."/>
            <person name="Ma J."/>
        </authorList>
    </citation>
    <scope>NUCLEOTIDE SEQUENCE [LARGE SCALE GENOMIC DNA]</scope>
    <source>
        <strain evidence="2 3">JCM 14303</strain>
    </source>
</reference>
<dbReference type="EMBL" id="BAAANC010000006">
    <property type="protein sequence ID" value="GAA1562698.1"/>
    <property type="molecule type" value="Genomic_DNA"/>
</dbReference>
<dbReference type="RefSeq" id="WP_344183845.1">
    <property type="nucleotide sequence ID" value="NZ_BAAANC010000006.1"/>
</dbReference>
<keyword evidence="3" id="KW-1185">Reference proteome</keyword>
<name>A0ABN2CU17_9ACTN</name>
<dbReference type="InterPro" id="IPR050523">
    <property type="entry name" value="AKR_Detox_Biosynth"/>
</dbReference>
<feature type="domain" description="NADP-dependent oxidoreductase" evidence="1">
    <location>
        <begin position="6"/>
        <end position="311"/>
    </location>
</feature>
<proteinExistence type="predicted"/>
<dbReference type="Gene3D" id="3.20.20.100">
    <property type="entry name" value="NADP-dependent oxidoreductase domain"/>
    <property type="match status" value="1"/>
</dbReference>
<dbReference type="PANTHER" id="PTHR43364:SF6">
    <property type="entry name" value="OXIDOREDUCTASE-RELATED"/>
    <property type="match status" value="1"/>
</dbReference>
<dbReference type="Pfam" id="PF00248">
    <property type="entry name" value="Aldo_ket_red"/>
    <property type="match status" value="1"/>
</dbReference>